<dbReference type="PANTHER" id="PTHR43874:SF19">
    <property type="entry name" value="RESPONSE REGULATOR 23-RELATED"/>
    <property type="match status" value="1"/>
</dbReference>
<dbReference type="InterPro" id="IPR001789">
    <property type="entry name" value="Sig_transdc_resp-reg_receiver"/>
</dbReference>
<keyword evidence="6" id="KW-0597">Phosphoprotein</keyword>
<reference evidence="10" key="1">
    <citation type="journal article" date="2011" name="Nat. Genet.">
        <title>The Arabidopsis lyrata genome sequence and the basis of rapid genome size change.</title>
        <authorList>
            <person name="Hu T.T."/>
            <person name="Pattyn P."/>
            <person name="Bakker E.G."/>
            <person name="Cao J."/>
            <person name="Cheng J.-F."/>
            <person name="Clark R.M."/>
            <person name="Fahlgren N."/>
            <person name="Fawcett J.A."/>
            <person name="Grimwood J."/>
            <person name="Gundlach H."/>
            <person name="Haberer G."/>
            <person name="Hollister J.D."/>
            <person name="Ossowski S."/>
            <person name="Ottilar R.P."/>
            <person name="Salamov A.A."/>
            <person name="Schneeberger K."/>
            <person name="Spannagl M."/>
            <person name="Wang X."/>
            <person name="Yang L."/>
            <person name="Nasrallah M.E."/>
            <person name="Bergelson J."/>
            <person name="Carrington J.C."/>
            <person name="Gaut B.S."/>
            <person name="Schmutz J."/>
            <person name="Mayer K.F.X."/>
            <person name="Van de Peer Y."/>
            <person name="Grigoriev I.V."/>
            <person name="Nordborg M."/>
            <person name="Weigel D."/>
            <person name="Guo Y.-L."/>
        </authorList>
    </citation>
    <scope>NUCLEOTIDE SEQUENCE [LARGE SCALE GENOMIC DNA]</scope>
    <source>
        <strain evidence="10">cv. MN47</strain>
    </source>
</reference>
<evidence type="ECO:0000256" key="6">
    <source>
        <dbReference type="PROSITE-ProRule" id="PRU00169"/>
    </source>
</evidence>
<evidence type="ECO:0000256" key="3">
    <source>
        <dbReference type="ARBA" id="ARBA00023015"/>
    </source>
</evidence>
<dbReference type="HOGENOM" id="CLU_1373920_0_0_1"/>
<feature type="region of interest" description="Disordered" evidence="7">
    <location>
        <begin position="172"/>
        <end position="199"/>
    </location>
</feature>
<dbReference type="GO" id="GO:0000160">
    <property type="term" value="P:phosphorelay signal transduction system"/>
    <property type="evidence" value="ECO:0007669"/>
    <property type="project" value="UniProtKB-KW"/>
</dbReference>
<dbReference type="STRING" id="81972.D7LMX8"/>
<sequence length="199" mass="22273">MAFAQSFYNQSSVFRINVMVVDDDHVFLQILARMLEKNKYIDPSVMEITVITVDDPKKALSTLEIQRDNIDLIITDYYMPGMNGVQLKKKITEKFGNLPVLVMSSDTNKEEESLSGGAMGFITKPIKPSDLTKIYQFALTSKRNSKSTLSTEHNHKDTDVIVPQQIMLLPEQADVSSKSDSRSVTVNSTNGKKTSDGIF</sequence>
<dbReference type="CDD" id="cd00156">
    <property type="entry name" value="REC"/>
    <property type="match status" value="1"/>
</dbReference>
<dbReference type="PROSITE" id="PS50110">
    <property type="entry name" value="RESPONSE_REGULATORY"/>
    <property type="match status" value="1"/>
</dbReference>
<dbReference type="Pfam" id="PF00072">
    <property type="entry name" value="Response_reg"/>
    <property type="match status" value="1"/>
</dbReference>
<gene>
    <name evidence="9" type="ORF">ARALYDRAFT_665369</name>
</gene>
<evidence type="ECO:0000256" key="1">
    <source>
        <dbReference type="ARBA" id="ARBA00004123"/>
    </source>
</evidence>
<dbReference type="Gene3D" id="3.40.50.2300">
    <property type="match status" value="1"/>
</dbReference>
<evidence type="ECO:0000256" key="7">
    <source>
        <dbReference type="SAM" id="MobiDB-lite"/>
    </source>
</evidence>
<evidence type="ECO:0000313" key="10">
    <source>
        <dbReference type="Proteomes" id="UP000008694"/>
    </source>
</evidence>
<keyword evidence="2" id="KW-0902">Two-component regulatory system</keyword>
<dbReference type="Proteomes" id="UP000008694">
    <property type="component" value="Unassembled WGS sequence"/>
</dbReference>
<keyword evidence="4" id="KW-0804">Transcription</keyword>
<dbReference type="GO" id="GO:0009736">
    <property type="term" value="P:cytokinin-activated signaling pathway"/>
    <property type="evidence" value="ECO:0007669"/>
    <property type="project" value="InterPro"/>
</dbReference>
<feature type="compositionally biased region" description="Polar residues" evidence="7">
    <location>
        <begin position="174"/>
        <end position="192"/>
    </location>
</feature>
<dbReference type="Gramene" id="Al_scaffold_0005_1404">
    <property type="protein sequence ID" value="Al_scaffold_0005_1404"/>
    <property type="gene ID" value="Al_scaffold_0005_1404"/>
</dbReference>
<dbReference type="EMBL" id="GL348717">
    <property type="protein sequence ID" value="EFH53725.1"/>
    <property type="molecule type" value="Genomic_DNA"/>
</dbReference>
<evidence type="ECO:0000256" key="2">
    <source>
        <dbReference type="ARBA" id="ARBA00023012"/>
    </source>
</evidence>
<dbReference type="SMART" id="SM00448">
    <property type="entry name" value="REC"/>
    <property type="match status" value="1"/>
</dbReference>
<comment type="subcellular location">
    <subcellularLocation>
        <location evidence="1">Nucleus</location>
    </subcellularLocation>
</comment>
<dbReference type="eggNOG" id="KOG1601">
    <property type="taxonomic scope" value="Eukaryota"/>
</dbReference>
<dbReference type="SUPFAM" id="SSF52172">
    <property type="entry name" value="CheY-like"/>
    <property type="match status" value="1"/>
</dbReference>
<feature type="modified residue" description="4-aspartylphosphate" evidence="6">
    <location>
        <position position="76"/>
    </location>
</feature>
<organism evidence="10">
    <name type="scientific">Arabidopsis lyrata subsp. lyrata</name>
    <name type="common">Lyre-leaved rock-cress</name>
    <dbReference type="NCBI Taxonomy" id="81972"/>
    <lineage>
        <taxon>Eukaryota</taxon>
        <taxon>Viridiplantae</taxon>
        <taxon>Streptophyta</taxon>
        <taxon>Embryophyta</taxon>
        <taxon>Tracheophyta</taxon>
        <taxon>Spermatophyta</taxon>
        <taxon>Magnoliopsida</taxon>
        <taxon>eudicotyledons</taxon>
        <taxon>Gunneridae</taxon>
        <taxon>Pentapetalae</taxon>
        <taxon>rosids</taxon>
        <taxon>malvids</taxon>
        <taxon>Brassicales</taxon>
        <taxon>Brassicaceae</taxon>
        <taxon>Camelineae</taxon>
        <taxon>Arabidopsis</taxon>
    </lineage>
</organism>
<feature type="domain" description="Response regulatory" evidence="8">
    <location>
        <begin position="17"/>
        <end position="139"/>
    </location>
</feature>
<accession>D7LMX8</accession>
<dbReference type="InterPro" id="IPR011006">
    <property type="entry name" value="CheY-like_superfamily"/>
</dbReference>
<name>D7LMX8_ARALL</name>
<dbReference type="AlphaFoldDB" id="D7LMX8"/>
<evidence type="ECO:0000259" key="8">
    <source>
        <dbReference type="PROSITE" id="PS50110"/>
    </source>
</evidence>
<keyword evidence="10" id="KW-1185">Reference proteome</keyword>
<evidence type="ECO:0000313" key="9">
    <source>
        <dbReference type="EMBL" id="EFH53725.1"/>
    </source>
</evidence>
<proteinExistence type="predicted"/>
<keyword evidence="3" id="KW-0805">Transcription regulation</keyword>
<dbReference type="GO" id="GO:0005634">
    <property type="term" value="C:nucleus"/>
    <property type="evidence" value="ECO:0007669"/>
    <property type="project" value="UniProtKB-SubCell"/>
</dbReference>
<protein>
    <submittedName>
        <fullName evidence="9">Predicted protein</fullName>
    </submittedName>
</protein>
<evidence type="ECO:0000256" key="4">
    <source>
        <dbReference type="ARBA" id="ARBA00023163"/>
    </source>
</evidence>
<evidence type="ECO:0000256" key="5">
    <source>
        <dbReference type="ARBA" id="ARBA00023242"/>
    </source>
</evidence>
<dbReference type="PANTHER" id="PTHR43874">
    <property type="entry name" value="TWO-COMPONENT RESPONSE REGULATOR"/>
    <property type="match status" value="1"/>
</dbReference>
<dbReference type="InterPro" id="IPR045279">
    <property type="entry name" value="ARR-like"/>
</dbReference>
<keyword evidence="5" id="KW-0539">Nucleus</keyword>